<evidence type="ECO:0000256" key="7">
    <source>
        <dbReference type="ARBA" id="ARBA00022723"/>
    </source>
</evidence>
<evidence type="ECO:0000256" key="4">
    <source>
        <dbReference type="ARBA" id="ARBA00022519"/>
    </source>
</evidence>
<dbReference type="GO" id="GO:0046872">
    <property type="term" value="F:metal ion binding"/>
    <property type="evidence" value="ECO:0007669"/>
    <property type="project" value="UniProtKB-KW"/>
</dbReference>
<evidence type="ECO:0000256" key="9">
    <source>
        <dbReference type="ARBA" id="ARBA00022989"/>
    </source>
</evidence>
<evidence type="ECO:0000256" key="3">
    <source>
        <dbReference type="ARBA" id="ARBA00022475"/>
    </source>
</evidence>
<keyword evidence="3" id="KW-1003">Cell membrane</keyword>
<dbReference type="GO" id="GO:0019646">
    <property type="term" value="P:aerobic electron transport chain"/>
    <property type="evidence" value="ECO:0007669"/>
    <property type="project" value="InterPro"/>
</dbReference>
<evidence type="ECO:0000256" key="10">
    <source>
        <dbReference type="ARBA" id="ARBA00023004"/>
    </source>
</evidence>
<feature type="transmembrane region" description="Helical" evidence="12">
    <location>
        <begin position="188"/>
        <end position="212"/>
    </location>
</feature>
<evidence type="ECO:0000256" key="11">
    <source>
        <dbReference type="ARBA" id="ARBA00023136"/>
    </source>
</evidence>
<keyword evidence="7" id="KW-0479">Metal-binding</keyword>
<keyword evidence="6 12" id="KW-0812">Transmembrane</keyword>
<keyword evidence="10" id="KW-0408">Iron</keyword>
<feature type="transmembrane region" description="Helical" evidence="12">
    <location>
        <begin position="134"/>
        <end position="155"/>
    </location>
</feature>
<feature type="transmembrane region" description="Helical" evidence="12">
    <location>
        <begin position="59"/>
        <end position="77"/>
    </location>
</feature>
<feature type="transmembrane region" description="Helical" evidence="12">
    <location>
        <begin position="484"/>
        <end position="505"/>
    </location>
</feature>
<dbReference type="InterPro" id="IPR002585">
    <property type="entry name" value="Cyt-d_ubiquinol_oxidase_su_1"/>
</dbReference>
<dbReference type="EMBL" id="SNRY01000517">
    <property type="protein sequence ID" value="KAA6339666.1"/>
    <property type="molecule type" value="Genomic_DNA"/>
</dbReference>
<dbReference type="GO" id="GO:0009055">
    <property type="term" value="F:electron transfer activity"/>
    <property type="evidence" value="ECO:0007669"/>
    <property type="project" value="InterPro"/>
</dbReference>
<dbReference type="PANTHER" id="PTHR30365:SF0">
    <property type="entry name" value="CYTOCHROME BD-I UBIQUINOL OXIDASE SUBUNIT 1"/>
    <property type="match status" value="1"/>
</dbReference>
<feature type="transmembrane region" description="Helical" evidence="12">
    <location>
        <begin position="432"/>
        <end position="455"/>
    </location>
</feature>
<keyword evidence="5" id="KW-0349">Heme</keyword>
<comment type="caution">
    <text evidence="13">The sequence shown here is derived from an EMBL/GenBank/DDBJ whole genome shotgun (WGS) entry which is preliminary data.</text>
</comment>
<name>A0A5J4S0K1_9ZZZZ</name>
<gene>
    <name evidence="13" type="ORF">EZS27_012422</name>
</gene>
<sequence length="519" mass="58247">MEITDTTLIDWSRAQFALTAMYHWLFVPLTLGLGVIQAIMETIYYKTGNTFWKNTAQFWMKLFGVNFAIGVATGLILEFEFGTNWSNYSWFVGDIFGAPLAIEGVLAFFMEATFIAVMFFGWNKVSKGFHLTSTWLTAIGATLSALWILIANAWMQYPTGMQFNPDTVRNEMFDFWAVALSPVAINKFFHTVLSGWVLGGVFVIGVSSWYLLKKREKKFALESIKIGALFGLIASLLIAWTGDGSAYQVAHKQPMKLAAMEGLYEGSNGVGLSAVGLLNPKKNRYDDGIEPFIFNVQFPKMLSFFAERDLDAYVPGINNLIEGGYTTNQGTVAISAKEKITKGQLAIKALVDYRTAVKNKDTTAALQHRAVLDENFPYFGYGYIKDSTELIPKVSLVYYSFRIMVILGGYFILFFIITLIWKKKEKLADSRWLQYVCLWSIPLAYIAGQAGWIVAEVGRQPWAIQDILPTQASISKLDASSVQLTFFIFLLLFTVLLIAEIRILVKAIKKGPEQITIND</sequence>
<dbReference type="AlphaFoldDB" id="A0A5J4S0K1"/>
<evidence type="ECO:0000256" key="8">
    <source>
        <dbReference type="ARBA" id="ARBA00022982"/>
    </source>
</evidence>
<protein>
    <submittedName>
        <fullName evidence="13">Cytochrome bd-II ubiquinol oxidase subunit 1</fullName>
    </submittedName>
</protein>
<evidence type="ECO:0000313" key="13">
    <source>
        <dbReference type="EMBL" id="KAA6339666.1"/>
    </source>
</evidence>
<proteinExistence type="predicted"/>
<feature type="transmembrane region" description="Helical" evidence="12">
    <location>
        <begin position="20"/>
        <end position="39"/>
    </location>
</feature>
<feature type="transmembrane region" description="Helical" evidence="12">
    <location>
        <begin position="224"/>
        <end position="242"/>
    </location>
</feature>
<keyword evidence="11 12" id="KW-0472">Membrane</keyword>
<keyword evidence="2" id="KW-0813">Transport</keyword>
<dbReference type="GO" id="GO:0070069">
    <property type="term" value="C:cytochrome complex"/>
    <property type="evidence" value="ECO:0007669"/>
    <property type="project" value="InterPro"/>
</dbReference>
<dbReference type="GO" id="GO:0020037">
    <property type="term" value="F:heme binding"/>
    <property type="evidence" value="ECO:0007669"/>
    <property type="project" value="TreeGrafter"/>
</dbReference>
<feature type="transmembrane region" description="Helical" evidence="12">
    <location>
        <begin position="97"/>
        <end position="122"/>
    </location>
</feature>
<organism evidence="13">
    <name type="scientific">termite gut metagenome</name>
    <dbReference type="NCBI Taxonomy" id="433724"/>
    <lineage>
        <taxon>unclassified sequences</taxon>
        <taxon>metagenomes</taxon>
        <taxon>organismal metagenomes</taxon>
    </lineage>
</organism>
<dbReference type="GO" id="GO:0005886">
    <property type="term" value="C:plasma membrane"/>
    <property type="evidence" value="ECO:0007669"/>
    <property type="project" value="UniProtKB-SubCell"/>
</dbReference>
<reference evidence="13" key="1">
    <citation type="submission" date="2019-03" db="EMBL/GenBank/DDBJ databases">
        <title>Single cell metagenomics reveals metabolic interactions within the superorganism composed of flagellate Streblomastix strix and complex community of Bacteroidetes bacteria on its surface.</title>
        <authorList>
            <person name="Treitli S.C."/>
            <person name="Kolisko M."/>
            <person name="Husnik F."/>
            <person name="Keeling P."/>
            <person name="Hampl V."/>
        </authorList>
    </citation>
    <scope>NUCLEOTIDE SEQUENCE</scope>
    <source>
        <strain evidence="13">STM</strain>
    </source>
</reference>
<accession>A0A5J4S0K1</accession>
<dbReference type="GO" id="GO:0016682">
    <property type="term" value="F:oxidoreductase activity, acting on diphenols and related substances as donors, oxygen as acceptor"/>
    <property type="evidence" value="ECO:0007669"/>
    <property type="project" value="TreeGrafter"/>
</dbReference>
<feature type="transmembrane region" description="Helical" evidence="12">
    <location>
        <begin position="396"/>
        <end position="420"/>
    </location>
</feature>
<evidence type="ECO:0000256" key="12">
    <source>
        <dbReference type="SAM" id="Phobius"/>
    </source>
</evidence>
<keyword evidence="4" id="KW-0997">Cell inner membrane</keyword>
<dbReference type="Pfam" id="PF01654">
    <property type="entry name" value="Cyt_bd_oxida_I"/>
    <property type="match status" value="1"/>
</dbReference>
<dbReference type="PIRSF" id="PIRSF006446">
    <property type="entry name" value="Cyt_quinol_oxidase_1"/>
    <property type="match status" value="1"/>
</dbReference>
<evidence type="ECO:0000256" key="5">
    <source>
        <dbReference type="ARBA" id="ARBA00022617"/>
    </source>
</evidence>
<evidence type="ECO:0000256" key="6">
    <source>
        <dbReference type="ARBA" id="ARBA00022692"/>
    </source>
</evidence>
<dbReference type="PANTHER" id="PTHR30365">
    <property type="entry name" value="CYTOCHROME D UBIQUINOL OXIDASE"/>
    <property type="match status" value="1"/>
</dbReference>
<keyword evidence="9 12" id="KW-1133">Transmembrane helix</keyword>
<keyword evidence="8" id="KW-0249">Electron transport</keyword>
<evidence type="ECO:0000256" key="1">
    <source>
        <dbReference type="ARBA" id="ARBA00004429"/>
    </source>
</evidence>
<comment type="subcellular location">
    <subcellularLocation>
        <location evidence="1">Cell inner membrane</location>
        <topology evidence="1">Multi-pass membrane protein</topology>
    </subcellularLocation>
</comment>
<evidence type="ECO:0000256" key="2">
    <source>
        <dbReference type="ARBA" id="ARBA00022448"/>
    </source>
</evidence>